<keyword evidence="3" id="KW-0804">Transcription</keyword>
<keyword evidence="2" id="KW-0238">DNA-binding</keyword>
<gene>
    <name evidence="6" type="ORF">PK98_07945</name>
</gene>
<evidence type="ECO:0000313" key="6">
    <source>
        <dbReference type="EMBL" id="KHL26374.1"/>
    </source>
</evidence>
<evidence type="ECO:0000256" key="3">
    <source>
        <dbReference type="ARBA" id="ARBA00023163"/>
    </source>
</evidence>
<dbReference type="RefSeq" id="WP_039095585.1">
    <property type="nucleotide sequence ID" value="NZ_JTDN01000001.1"/>
</dbReference>
<evidence type="ECO:0000256" key="4">
    <source>
        <dbReference type="SAM" id="Phobius"/>
    </source>
</evidence>
<dbReference type="GO" id="GO:0006352">
    <property type="term" value="P:DNA-templated transcription initiation"/>
    <property type="evidence" value="ECO:0007669"/>
    <property type="project" value="InterPro"/>
</dbReference>
<keyword evidence="4" id="KW-0472">Membrane</keyword>
<dbReference type="InterPro" id="IPR013249">
    <property type="entry name" value="RNA_pol_sigma70_r4_t2"/>
</dbReference>
<reference evidence="6 7" key="1">
    <citation type="submission" date="2014-11" db="EMBL/GenBank/DDBJ databases">
        <title>Draft genome sequence of Kirrobacter mercurialis.</title>
        <authorList>
            <person name="Coil D.A."/>
            <person name="Eisen J.A."/>
        </authorList>
    </citation>
    <scope>NUCLEOTIDE SEQUENCE [LARGE SCALE GENOMIC DNA]</scope>
    <source>
        <strain evidence="6 7">Coronado</strain>
    </source>
</reference>
<evidence type="ECO:0000313" key="7">
    <source>
        <dbReference type="Proteomes" id="UP000030988"/>
    </source>
</evidence>
<dbReference type="PROSITE" id="PS50043">
    <property type="entry name" value="HTH_LUXR_2"/>
    <property type="match status" value="1"/>
</dbReference>
<protein>
    <recommendedName>
        <fullName evidence="5">HTH luxR-type domain-containing protein</fullName>
    </recommendedName>
</protein>
<keyword evidence="7" id="KW-1185">Reference proteome</keyword>
<evidence type="ECO:0000259" key="5">
    <source>
        <dbReference type="PROSITE" id="PS50043"/>
    </source>
</evidence>
<dbReference type="AlphaFoldDB" id="A0A0B2BY51"/>
<dbReference type="GO" id="GO:0016987">
    <property type="term" value="F:sigma factor activity"/>
    <property type="evidence" value="ECO:0007669"/>
    <property type="project" value="InterPro"/>
</dbReference>
<dbReference type="SMART" id="SM00421">
    <property type="entry name" value="HTH_LUXR"/>
    <property type="match status" value="1"/>
</dbReference>
<accession>A0A0B2BY51</accession>
<dbReference type="SUPFAM" id="SSF46894">
    <property type="entry name" value="C-terminal effector domain of the bipartite response regulators"/>
    <property type="match status" value="1"/>
</dbReference>
<evidence type="ECO:0000256" key="2">
    <source>
        <dbReference type="ARBA" id="ARBA00023125"/>
    </source>
</evidence>
<dbReference type="InterPro" id="IPR000792">
    <property type="entry name" value="Tscrpt_reg_LuxR_C"/>
</dbReference>
<keyword evidence="1" id="KW-0805">Transcription regulation</keyword>
<keyword evidence="4" id="KW-1133">Transmembrane helix</keyword>
<dbReference type="InterPro" id="IPR016032">
    <property type="entry name" value="Sig_transdc_resp-reg_C-effctor"/>
</dbReference>
<evidence type="ECO:0000256" key="1">
    <source>
        <dbReference type="ARBA" id="ARBA00023015"/>
    </source>
</evidence>
<feature type="transmembrane region" description="Helical" evidence="4">
    <location>
        <begin position="142"/>
        <end position="163"/>
    </location>
</feature>
<dbReference type="Proteomes" id="UP000030988">
    <property type="component" value="Unassembled WGS sequence"/>
</dbReference>
<proteinExistence type="predicted"/>
<organism evidence="6 7">
    <name type="scientific">Croceibacterium mercuriale</name>
    <dbReference type="NCBI Taxonomy" id="1572751"/>
    <lineage>
        <taxon>Bacteria</taxon>
        <taxon>Pseudomonadati</taxon>
        <taxon>Pseudomonadota</taxon>
        <taxon>Alphaproteobacteria</taxon>
        <taxon>Sphingomonadales</taxon>
        <taxon>Erythrobacteraceae</taxon>
        <taxon>Croceibacterium</taxon>
    </lineage>
</organism>
<dbReference type="Gene3D" id="1.10.10.10">
    <property type="entry name" value="Winged helix-like DNA-binding domain superfamily/Winged helix DNA-binding domain"/>
    <property type="match status" value="1"/>
</dbReference>
<dbReference type="Pfam" id="PF08281">
    <property type="entry name" value="Sigma70_r4_2"/>
    <property type="match status" value="1"/>
</dbReference>
<keyword evidence="4" id="KW-0812">Transmembrane</keyword>
<dbReference type="EMBL" id="JTDN01000001">
    <property type="protein sequence ID" value="KHL26374.1"/>
    <property type="molecule type" value="Genomic_DNA"/>
</dbReference>
<dbReference type="STRING" id="1572751.PK98_07945"/>
<sequence length="173" mass="18509">MSESDIREQLASLTDKQREVLDLLIAHKTSKEIARDLGISPHTVDQRIQFAKVKLGADSRGEVAQTYRRLLDGMAGTHGEPSRPLAYEETPIVAEPLPADTGRANGAALLPVPAPSAGGAGITEYRVAPELFEGRNGTVMRLGAIAVLAVMLVFIALGSVMMFDQISRTMAAQ</sequence>
<dbReference type="PANTHER" id="PTHR44688:SF16">
    <property type="entry name" value="DNA-BINDING TRANSCRIPTIONAL ACTIVATOR DEVR_DOSR"/>
    <property type="match status" value="1"/>
</dbReference>
<dbReference type="PANTHER" id="PTHR44688">
    <property type="entry name" value="DNA-BINDING TRANSCRIPTIONAL ACTIVATOR DEVR_DOSR"/>
    <property type="match status" value="1"/>
</dbReference>
<dbReference type="GO" id="GO:0003677">
    <property type="term" value="F:DNA binding"/>
    <property type="evidence" value="ECO:0007669"/>
    <property type="project" value="UniProtKB-KW"/>
</dbReference>
<dbReference type="OrthoDB" id="7501479at2"/>
<name>A0A0B2BY51_9SPHN</name>
<dbReference type="InterPro" id="IPR036388">
    <property type="entry name" value="WH-like_DNA-bd_sf"/>
</dbReference>
<feature type="domain" description="HTH luxR-type" evidence="5">
    <location>
        <begin position="6"/>
        <end position="71"/>
    </location>
</feature>
<comment type="caution">
    <text evidence="6">The sequence shown here is derived from an EMBL/GenBank/DDBJ whole genome shotgun (WGS) entry which is preliminary data.</text>
</comment>